<dbReference type="Proteomes" id="UP001157156">
    <property type="component" value="Unassembled WGS sequence"/>
</dbReference>
<name>A0A557PDR5_9VIBR</name>
<organism evidence="2 3">
    <name type="scientific">Vibrio algivorus</name>
    <dbReference type="NCBI Taxonomy" id="1667024"/>
    <lineage>
        <taxon>Bacteria</taxon>
        <taxon>Pseudomonadati</taxon>
        <taxon>Pseudomonadota</taxon>
        <taxon>Gammaproteobacteria</taxon>
        <taxon>Vibrionales</taxon>
        <taxon>Vibrionaceae</taxon>
        <taxon>Vibrio</taxon>
    </lineage>
</organism>
<evidence type="ECO:0000313" key="3">
    <source>
        <dbReference type="Proteomes" id="UP000319828"/>
    </source>
</evidence>
<dbReference type="OrthoDB" id="5828826at2"/>
<protein>
    <submittedName>
        <fullName evidence="2">DUF1127 domain-containing protein</fullName>
    </submittedName>
</protein>
<sequence>MRHSIYIQLATLLIKADLKREQNAWVRKIRRSQYQLPLHSDHLLRDIGLDTTGRPLGESLPVVVNRAERRVILIRRIFRTRLST</sequence>
<dbReference type="RefSeq" id="WP_089124817.1">
    <property type="nucleotide sequence ID" value="NZ_BSPV01000010.1"/>
</dbReference>
<reference evidence="4" key="2">
    <citation type="journal article" date="2019" name="Int. J. Syst. Evol. Microbiol.">
        <title>The Global Catalogue of Microorganisms (GCM) 10K type strain sequencing project: providing services to taxonomists for standard genome sequencing and annotation.</title>
        <authorList>
            <consortium name="The Broad Institute Genomics Platform"/>
            <consortium name="The Broad Institute Genome Sequencing Center for Infectious Disease"/>
            <person name="Wu L."/>
            <person name="Ma J."/>
        </authorList>
    </citation>
    <scope>NUCLEOTIDE SEQUENCE [LARGE SCALE GENOMIC DNA]</scope>
    <source>
        <strain evidence="4">NBRC 111146</strain>
    </source>
</reference>
<dbReference type="Proteomes" id="UP000319828">
    <property type="component" value="Unassembled WGS sequence"/>
</dbReference>
<comment type="caution">
    <text evidence="2">The sequence shown here is derived from an EMBL/GenBank/DDBJ whole genome shotgun (WGS) entry which is preliminary data.</text>
</comment>
<evidence type="ECO:0000313" key="2">
    <source>
        <dbReference type="EMBL" id="TVO38797.1"/>
    </source>
</evidence>
<proteinExistence type="predicted"/>
<dbReference type="EMBL" id="VMKJ01000004">
    <property type="protein sequence ID" value="TVO38797.1"/>
    <property type="molecule type" value="Genomic_DNA"/>
</dbReference>
<accession>A0A557PDR5</accession>
<reference evidence="2 3" key="3">
    <citation type="submission" date="2019-07" db="EMBL/GenBank/DDBJ databases">
        <title>The draft genome sequence of Vibrio algivorus M1486.</title>
        <authorList>
            <person name="Meng X."/>
        </authorList>
    </citation>
    <scope>NUCLEOTIDE SEQUENCE [LARGE SCALE GENOMIC DNA]</scope>
    <source>
        <strain evidence="2 3">M1486</strain>
    </source>
</reference>
<evidence type="ECO:0000313" key="1">
    <source>
        <dbReference type="EMBL" id="GLT16069.1"/>
    </source>
</evidence>
<dbReference type="AlphaFoldDB" id="A0A557PDR5"/>
<reference evidence="1" key="4">
    <citation type="submission" date="2023-01" db="EMBL/GenBank/DDBJ databases">
        <title>Draft genome sequence of Vibrio algivorus strain NBRC 111146.</title>
        <authorList>
            <person name="Sun Q."/>
            <person name="Mori K."/>
        </authorList>
    </citation>
    <scope>NUCLEOTIDE SEQUENCE</scope>
    <source>
        <strain evidence="1">NBRC 111146</strain>
    </source>
</reference>
<evidence type="ECO:0000313" key="4">
    <source>
        <dbReference type="Proteomes" id="UP001157156"/>
    </source>
</evidence>
<dbReference type="EMBL" id="BSPV01000010">
    <property type="protein sequence ID" value="GLT16069.1"/>
    <property type="molecule type" value="Genomic_DNA"/>
</dbReference>
<keyword evidence="4" id="KW-1185">Reference proteome</keyword>
<gene>
    <name evidence="2" type="ORF">FOF44_03645</name>
    <name evidence="1" type="ORF">GCM10007931_30440</name>
</gene>
<reference evidence="1" key="1">
    <citation type="journal article" date="2014" name="Int. J. Syst. Evol. Microbiol.">
        <title>Complete genome of a new Firmicutes species belonging to the dominant human colonic microbiota ('Ruminococcus bicirculans') reveals two chromosomes and a selective capacity to utilize plant glucans.</title>
        <authorList>
            <consortium name="NISC Comparative Sequencing Program"/>
            <person name="Wegmann U."/>
            <person name="Louis P."/>
            <person name="Goesmann A."/>
            <person name="Henrissat B."/>
            <person name="Duncan S.H."/>
            <person name="Flint H.J."/>
        </authorList>
    </citation>
    <scope>NUCLEOTIDE SEQUENCE</scope>
    <source>
        <strain evidence="1">NBRC 111146</strain>
    </source>
</reference>